<dbReference type="GO" id="GO:0016763">
    <property type="term" value="F:pentosyltransferase activity"/>
    <property type="evidence" value="ECO:0007669"/>
    <property type="project" value="UniProtKB-ARBA"/>
</dbReference>
<dbReference type="GO" id="GO:0000139">
    <property type="term" value="C:Golgi membrane"/>
    <property type="evidence" value="ECO:0007669"/>
    <property type="project" value="UniProtKB-SubCell"/>
</dbReference>
<evidence type="ECO:0000256" key="4">
    <source>
        <dbReference type="ARBA" id="ARBA00022679"/>
    </source>
</evidence>
<dbReference type="AlphaFoldDB" id="A0A5J9UG17"/>
<evidence type="ECO:0000256" key="2">
    <source>
        <dbReference type="ARBA" id="ARBA00004881"/>
    </source>
</evidence>
<feature type="region of interest" description="Disordered" evidence="6">
    <location>
        <begin position="1"/>
        <end position="41"/>
    </location>
</feature>
<dbReference type="Proteomes" id="UP000324897">
    <property type="component" value="Unassembled WGS sequence"/>
</dbReference>
<comment type="pathway">
    <text evidence="2">Glycan metabolism.</text>
</comment>
<evidence type="ECO:0000256" key="1">
    <source>
        <dbReference type="ARBA" id="ARBA00004323"/>
    </source>
</evidence>
<evidence type="ECO:0000256" key="3">
    <source>
        <dbReference type="ARBA" id="ARBA00022676"/>
    </source>
</evidence>
<evidence type="ECO:0000259" key="7">
    <source>
        <dbReference type="Pfam" id="PF04577"/>
    </source>
</evidence>
<evidence type="ECO:0000313" key="8">
    <source>
        <dbReference type="EMBL" id="TVU22201.1"/>
    </source>
</evidence>
<proteinExistence type="predicted"/>
<gene>
    <name evidence="8" type="ORF">EJB05_31883</name>
</gene>
<protein>
    <recommendedName>
        <fullName evidence="7">Glycosyltransferase 61 catalytic domain-containing protein</fullName>
    </recommendedName>
</protein>
<accession>A0A5J9UG17</accession>
<organism evidence="8 9">
    <name type="scientific">Eragrostis curvula</name>
    <name type="common">weeping love grass</name>
    <dbReference type="NCBI Taxonomy" id="38414"/>
    <lineage>
        <taxon>Eukaryota</taxon>
        <taxon>Viridiplantae</taxon>
        <taxon>Streptophyta</taxon>
        <taxon>Embryophyta</taxon>
        <taxon>Tracheophyta</taxon>
        <taxon>Spermatophyta</taxon>
        <taxon>Magnoliopsida</taxon>
        <taxon>Liliopsida</taxon>
        <taxon>Poales</taxon>
        <taxon>Poaceae</taxon>
        <taxon>PACMAD clade</taxon>
        <taxon>Chloridoideae</taxon>
        <taxon>Eragrostideae</taxon>
        <taxon>Eragrostidinae</taxon>
        <taxon>Eragrostis</taxon>
    </lineage>
</organism>
<evidence type="ECO:0000256" key="6">
    <source>
        <dbReference type="SAM" id="MobiDB-lite"/>
    </source>
</evidence>
<feature type="compositionally biased region" description="Basic residues" evidence="6">
    <location>
        <begin position="24"/>
        <end position="39"/>
    </location>
</feature>
<keyword evidence="3" id="KW-0328">Glycosyltransferase</keyword>
<comment type="caution">
    <text evidence="8">The sequence shown here is derived from an EMBL/GenBank/DDBJ whole genome shotgun (WGS) entry which is preliminary data.</text>
</comment>
<reference evidence="8 9" key="1">
    <citation type="journal article" date="2019" name="Sci. Rep.">
        <title>A high-quality genome of Eragrostis curvula grass provides insights into Poaceae evolution and supports new strategies to enhance forage quality.</title>
        <authorList>
            <person name="Carballo J."/>
            <person name="Santos B.A.C.M."/>
            <person name="Zappacosta D."/>
            <person name="Garbus I."/>
            <person name="Selva J.P."/>
            <person name="Gallo C.A."/>
            <person name="Diaz A."/>
            <person name="Albertini E."/>
            <person name="Caccamo M."/>
            <person name="Echenique V."/>
        </authorList>
    </citation>
    <scope>NUCLEOTIDE SEQUENCE [LARGE SCALE GENOMIC DNA]</scope>
    <source>
        <strain evidence="9">cv. Victoria</strain>
        <tissue evidence="8">Leaf</tissue>
    </source>
</reference>
<dbReference type="EMBL" id="RWGY01000026">
    <property type="protein sequence ID" value="TVU22201.1"/>
    <property type="molecule type" value="Genomic_DNA"/>
</dbReference>
<evidence type="ECO:0000313" key="9">
    <source>
        <dbReference type="Proteomes" id="UP000324897"/>
    </source>
</evidence>
<dbReference type="Gramene" id="TVU22201">
    <property type="protein sequence ID" value="TVU22201"/>
    <property type="gene ID" value="EJB05_31883"/>
</dbReference>
<dbReference type="Pfam" id="PF04577">
    <property type="entry name" value="Glyco_transf_61"/>
    <property type="match status" value="1"/>
</dbReference>
<evidence type="ECO:0000256" key="5">
    <source>
        <dbReference type="ARBA" id="ARBA00023180"/>
    </source>
</evidence>
<feature type="domain" description="Glycosyltransferase 61 catalytic" evidence="7">
    <location>
        <begin position="289"/>
        <end position="480"/>
    </location>
</feature>
<keyword evidence="4" id="KW-0808">Transferase</keyword>
<keyword evidence="5" id="KW-0325">Glycoprotein</keyword>
<dbReference type="InterPro" id="IPR007657">
    <property type="entry name" value="Glycosyltransferase_61"/>
</dbReference>
<comment type="subcellular location">
    <subcellularLocation>
        <location evidence="1">Golgi apparatus membrane</location>
        <topology evidence="1">Single-pass type II membrane protein</topology>
    </subcellularLocation>
</comment>
<sequence length="631" mass="69841">MAFLVQHGASRGGAGKAAAGARERKPRHGSTRAAAKKNQSKLDTGNRQVAACLLALVVCISVAKLLAALSSRVSSGHGVHLVEENLVRHVSSNDTEGAGALSSWQVDVDVPQGPSAPIFPIPSADPFRSSLKSDTNLVNDTVKNGTILENKAGTEGQFPSVIESDSPPGSSFMKPQQEVTDIQVPLPSNKIYCDDKSRDEGFPYARPILCQMWGDVRVAPESSSVALAMAMHKGEEMRRIRPYARQDDTLPPLVKEVAIRTAENGAPKCSVNHDVPAVIFSIGGYTGNFFHDMSDVLIPLYLTSFRFKGRVKFFITDYKHWWIQKYKSMLRRLSHHDILDFDSNKDVHCFQHVILGLVRDRDLIIRQHPTRNPKGYTMLDFTRFLRHSYGLGRDRPLVLGEQPGKKPKMLIISRRGTRKLLNLRRVAAMSRKQGFEVIISEAGGNLKKFATMVNSCDVLLAVHGAGLTNQVFLPPQAVVIQIVPWGKMDWMATNFYGEPARGMNLRYLEYYISEEESSLVHRYSRDHIVFKDPMAIHSQGWNALADVIMSQDVKLNQKQRRGGKRSALFFSPACFHSAFPALLFTESQASSIHAIAHSPAFASRSVLALSISSALAGSHPDGLLALHPRRH</sequence>
<dbReference type="PANTHER" id="PTHR20961:SF145">
    <property type="entry name" value="OS01G0118600 PROTEIN"/>
    <property type="match status" value="1"/>
</dbReference>
<feature type="region of interest" description="Disordered" evidence="6">
    <location>
        <begin position="153"/>
        <end position="174"/>
    </location>
</feature>
<name>A0A5J9UG17_9POAL</name>
<dbReference type="OrthoDB" id="529273at2759"/>
<feature type="non-terminal residue" evidence="8">
    <location>
        <position position="1"/>
    </location>
</feature>
<dbReference type="InterPro" id="IPR049625">
    <property type="entry name" value="Glyco_transf_61_cat"/>
</dbReference>
<keyword evidence="9" id="KW-1185">Reference proteome</keyword>
<dbReference type="PANTHER" id="PTHR20961">
    <property type="entry name" value="GLYCOSYLTRANSFERASE"/>
    <property type="match status" value="1"/>
</dbReference>